<feature type="region of interest" description="Disordered" evidence="3">
    <location>
        <begin position="1"/>
        <end position="76"/>
    </location>
</feature>
<keyword evidence="6" id="KW-1185">Reference proteome</keyword>
<dbReference type="GO" id="GO:0046982">
    <property type="term" value="F:protein heterodimerization activity"/>
    <property type="evidence" value="ECO:0007669"/>
    <property type="project" value="InterPro"/>
</dbReference>
<sequence>MASSKNFKAEKKPKDAESTKKLSKPSSERKEEKKMINNKTSNSNVIDNEILIVPSSSTESQEDEEDEEAEEVEENEDVKALRIPMNRIKMIITAGDYGSRFSNEAIFVINKATEKFLEQFTQDAYAYACSVHDRKESLAHKHLSSVVGKLRRYEFLLDFVPDKLKAEDALKERNSVGPGAG</sequence>
<dbReference type="Pfam" id="PF00808">
    <property type="entry name" value="CBFD_NFYB_HMF"/>
    <property type="match status" value="1"/>
</dbReference>
<gene>
    <name evidence="5" type="ORF">O6P43_028355</name>
</gene>
<dbReference type="InterPro" id="IPR009072">
    <property type="entry name" value="Histone-fold"/>
</dbReference>
<dbReference type="GO" id="GO:0006355">
    <property type="term" value="P:regulation of DNA-templated transcription"/>
    <property type="evidence" value="ECO:0007669"/>
    <property type="project" value="TreeGrafter"/>
</dbReference>
<name>A0AAD7KXN4_QUISA</name>
<comment type="subcellular location">
    <subcellularLocation>
        <location evidence="1">Nucleus</location>
    </subcellularLocation>
</comment>
<dbReference type="Gene3D" id="1.10.20.10">
    <property type="entry name" value="Histone, subunit A"/>
    <property type="match status" value="1"/>
</dbReference>
<feature type="compositionally biased region" description="Basic and acidic residues" evidence="3">
    <location>
        <begin position="7"/>
        <end position="35"/>
    </location>
</feature>
<evidence type="ECO:0000313" key="6">
    <source>
        <dbReference type="Proteomes" id="UP001163823"/>
    </source>
</evidence>
<feature type="compositionally biased region" description="Polar residues" evidence="3">
    <location>
        <begin position="37"/>
        <end position="46"/>
    </location>
</feature>
<evidence type="ECO:0000256" key="2">
    <source>
        <dbReference type="ARBA" id="ARBA00023242"/>
    </source>
</evidence>
<keyword evidence="2" id="KW-0539">Nucleus</keyword>
<dbReference type="PANTHER" id="PTHR10252:SF93">
    <property type="entry name" value="DNA POLYMERASE II SUBUNIT B3-1"/>
    <property type="match status" value="1"/>
</dbReference>
<dbReference type="InterPro" id="IPR050568">
    <property type="entry name" value="Transcr_DNA_Rep_Reg"/>
</dbReference>
<dbReference type="Proteomes" id="UP001163823">
    <property type="component" value="Chromosome 12"/>
</dbReference>
<proteinExistence type="predicted"/>
<evidence type="ECO:0000259" key="4">
    <source>
        <dbReference type="Pfam" id="PF00808"/>
    </source>
</evidence>
<reference evidence="5" key="1">
    <citation type="journal article" date="2023" name="Science">
        <title>Elucidation of the pathway for biosynthesis of saponin adjuvants from the soapbark tree.</title>
        <authorList>
            <person name="Reed J."/>
            <person name="Orme A."/>
            <person name="El-Demerdash A."/>
            <person name="Owen C."/>
            <person name="Martin L.B.B."/>
            <person name="Misra R.C."/>
            <person name="Kikuchi S."/>
            <person name="Rejzek M."/>
            <person name="Martin A.C."/>
            <person name="Harkess A."/>
            <person name="Leebens-Mack J."/>
            <person name="Louveau T."/>
            <person name="Stephenson M.J."/>
            <person name="Osbourn A."/>
        </authorList>
    </citation>
    <scope>NUCLEOTIDE SEQUENCE</scope>
    <source>
        <strain evidence="5">S10</strain>
    </source>
</reference>
<dbReference type="AlphaFoldDB" id="A0AAD7KXN4"/>
<evidence type="ECO:0000256" key="3">
    <source>
        <dbReference type="SAM" id="MobiDB-lite"/>
    </source>
</evidence>
<dbReference type="SUPFAM" id="SSF47113">
    <property type="entry name" value="Histone-fold"/>
    <property type="match status" value="1"/>
</dbReference>
<feature type="domain" description="Transcription factor CBF/NF-Y/archaeal histone" evidence="4">
    <location>
        <begin position="82"/>
        <end position="147"/>
    </location>
</feature>
<dbReference type="InterPro" id="IPR003958">
    <property type="entry name" value="CBFA_NFYB_domain"/>
</dbReference>
<dbReference type="EMBL" id="JARAOO010000012">
    <property type="protein sequence ID" value="KAJ7947793.1"/>
    <property type="molecule type" value="Genomic_DNA"/>
</dbReference>
<evidence type="ECO:0000256" key="1">
    <source>
        <dbReference type="ARBA" id="ARBA00004123"/>
    </source>
</evidence>
<dbReference type="EMBL" id="JARAOO010000012">
    <property type="protein sequence ID" value="KAJ7947794.1"/>
    <property type="molecule type" value="Genomic_DNA"/>
</dbReference>
<dbReference type="PANTHER" id="PTHR10252">
    <property type="entry name" value="HISTONE-LIKE TRANSCRIPTION FACTOR CCAAT-RELATED"/>
    <property type="match status" value="1"/>
</dbReference>
<accession>A0AAD7KXN4</accession>
<evidence type="ECO:0000313" key="5">
    <source>
        <dbReference type="EMBL" id="KAJ7947794.1"/>
    </source>
</evidence>
<organism evidence="5 6">
    <name type="scientific">Quillaja saponaria</name>
    <name type="common">Soap bark tree</name>
    <dbReference type="NCBI Taxonomy" id="32244"/>
    <lineage>
        <taxon>Eukaryota</taxon>
        <taxon>Viridiplantae</taxon>
        <taxon>Streptophyta</taxon>
        <taxon>Embryophyta</taxon>
        <taxon>Tracheophyta</taxon>
        <taxon>Spermatophyta</taxon>
        <taxon>Magnoliopsida</taxon>
        <taxon>eudicotyledons</taxon>
        <taxon>Gunneridae</taxon>
        <taxon>Pentapetalae</taxon>
        <taxon>rosids</taxon>
        <taxon>fabids</taxon>
        <taxon>Fabales</taxon>
        <taxon>Quillajaceae</taxon>
        <taxon>Quillaja</taxon>
    </lineage>
</organism>
<protein>
    <submittedName>
        <fullName evidence="5">DNA polymerase epsilon subunit C-like</fullName>
    </submittedName>
</protein>
<dbReference type="GO" id="GO:0005634">
    <property type="term" value="C:nucleus"/>
    <property type="evidence" value="ECO:0007669"/>
    <property type="project" value="UniProtKB-SubCell"/>
</dbReference>
<feature type="compositionally biased region" description="Acidic residues" evidence="3">
    <location>
        <begin position="60"/>
        <end position="76"/>
    </location>
</feature>
<comment type="caution">
    <text evidence="5">The sequence shown here is derived from an EMBL/GenBank/DDBJ whole genome shotgun (WGS) entry which is preliminary data.</text>
</comment>
<dbReference type="KEGG" id="qsa:O6P43_028355"/>
<dbReference type="GO" id="GO:0000976">
    <property type="term" value="F:transcription cis-regulatory region binding"/>
    <property type="evidence" value="ECO:0007669"/>
    <property type="project" value="TreeGrafter"/>
</dbReference>